<evidence type="ECO:0000256" key="7">
    <source>
        <dbReference type="SAM" id="Phobius"/>
    </source>
</evidence>
<comment type="caution">
    <text evidence="8">The sequence shown here is derived from an EMBL/GenBank/DDBJ whole genome shotgun (WGS) entry which is preliminary data.</text>
</comment>
<dbReference type="GO" id="GO:0016020">
    <property type="term" value="C:membrane"/>
    <property type="evidence" value="ECO:0007669"/>
    <property type="project" value="UniProtKB-SubCell"/>
</dbReference>
<feature type="transmembrane region" description="Helical" evidence="7">
    <location>
        <begin position="189"/>
        <end position="208"/>
    </location>
</feature>
<dbReference type="InterPro" id="IPR036259">
    <property type="entry name" value="MFS_trans_sf"/>
</dbReference>
<feature type="transmembrane region" description="Helical" evidence="7">
    <location>
        <begin position="415"/>
        <end position="436"/>
    </location>
</feature>
<dbReference type="PANTHER" id="PTHR11654">
    <property type="entry name" value="OLIGOPEPTIDE TRANSPORTER-RELATED"/>
    <property type="match status" value="1"/>
</dbReference>
<comment type="subcellular location">
    <subcellularLocation>
        <location evidence="1">Membrane</location>
        <topology evidence="1">Multi-pass membrane protein</topology>
    </subcellularLocation>
</comment>
<reference evidence="8" key="2">
    <citation type="submission" date="2019-07" db="EMBL/GenBank/DDBJ databases">
        <authorList>
            <person name="Yang Y."/>
            <person name="Bocs S."/>
            <person name="Baudouin L."/>
        </authorList>
    </citation>
    <scope>NUCLEOTIDE SEQUENCE</scope>
    <source>
        <tissue evidence="8">Spear leaf of Hainan Tall coconut</tissue>
    </source>
</reference>
<dbReference type="Proteomes" id="UP000797356">
    <property type="component" value="Chromosome 14"/>
</dbReference>
<evidence type="ECO:0000256" key="6">
    <source>
        <dbReference type="SAM" id="MobiDB-lite"/>
    </source>
</evidence>
<feature type="transmembrane region" description="Helical" evidence="7">
    <location>
        <begin position="375"/>
        <end position="394"/>
    </location>
</feature>
<dbReference type="InterPro" id="IPR000109">
    <property type="entry name" value="POT_fam"/>
</dbReference>
<protein>
    <submittedName>
        <fullName evidence="8">Protein NRT1/ PTR FAMILY 2.11</fullName>
    </submittedName>
</protein>
<feature type="transmembrane region" description="Helical" evidence="7">
    <location>
        <begin position="464"/>
        <end position="483"/>
    </location>
</feature>
<gene>
    <name evidence="8" type="ORF">COCNU_14G012820</name>
</gene>
<proteinExistence type="inferred from homology"/>
<accession>A0A8K0NCS8</accession>
<keyword evidence="4 7" id="KW-1133">Transmembrane helix</keyword>
<dbReference type="Pfam" id="PF00854">
    <property type="entry name" value="PTR2"/>
    <property type="match status" value="1"/>
</dbReference>
<feature type="transmembrane region" description="Helical" evidence="7">
    <location>
        <begin position="141"/>
        <end position="160"/>
    </location>
</feature>
<keyword evidence="3 7" id="KW-0812">Transmembrane</keyword>
<comment type="similarity">
    <text evidence="2">Belongs to the major facilitator superfamily. Proton-dependent oligopeptide transporter (POT/PTR) (TC 2.A.17) family.</text>
</comment>
<dbReference type="AlphaFoldDB" id="A0A8K0NCS8"/>
<dbReference type="EMBL" id="CM017885">
    <property type="protein sequence ID" value="KAG1368814.1"/>
    <property type="molecule type" value="Genomic_DNA"/>
</dbReference>
<evidence type="ECO:0000256" key="2">
    <source>
        <dbReference type="ARBA" id="ARBA00005982"/>
    </source>
</evidence>
<evidence type="ECO:0000256" key="4">
    <source>
        <dbReference type="ARBA" id="ARBA00022989"/>
    </source>
</evidence>
<sequence>MMAMTGEKPREMENLENGTEAEPEIKYRGWKAMPYVIGNETFEKLGTIGTAANLLVYLTTIFHLNSVTAATTLNIFSGTTNLTPLLGAFLSDAYLGRYITLGCASVSSLLGMLLLTLTAAISKLHPPKCDKGQQCVGPSSVQLVVLLCSFGLLVIGAGGIRPCNLAFGADQFDPHTESGRRGINSFFNWYYFTFTGAMMISSTFIIYIQSNVNWALGLAIPTILMFISCALFFLGTRLYVKVMPEGSPFTSIAQVLVVAFRKRGLKQPDDPKTSLFNPPQLSSLVSKLPYTDQFRFLEKAAIITPTDVIKPNGHTANPWRLCSLQQVEQVKCLARIIPIWATGVILAVAIVQETTFVVFQGLQSDRHFGKSKFEIPAASFTVFSMLALTIWIPVYDRILVPWLQRATGKEGGFTLLQRMGIGIVLTVVAMVVSGLVEGRRRSYALHRPAPGTAPSGGAISSMSSFWLVPQLVLLGLAEAFNLIGQVEFYYKQFPENMRSLAGGVLFCGLACANYLSGFMVTVIHRTTGHNGRDNWLASDLNHGRLDYFYYLIALIGVVNFVFFIVFANWYRYKGLEDGSEIALENSKSKSSPV</sequence>
<feature type="transmembrane region" description="Helical" evidence="7">
    <location>
        <begin position="214"/>
        <end position="234"/>
    </location>
</feature>
<organism evidence="8 9">
    <name type="scientific">Cocos nucifera</name>
    <name type="common">Coconut palm</name>
    <dbReference type="NCBI Taxonomy" id="13894"/>
    <lineage>
        <taxon>Eukaryota</taxon>
        <taxon>Viridiplantae</taxon>
        <taxon>Streptophyta</taxon>
        <taxon>Embryophyta</taxon>
        <taxon>Tracheophyta</taxon>
        <taxon>Spermatophyta</taxon>
        <taxon>Magnoliopsida</taxon>
        <taxon>Liliopsida</taxon>
        <taxon>Arecaceae</taxon>
        <taxon>Arecoideae</taxon>
        <taxon>Cocoseae</taxon>
        <taxon>Attaleinae</taxon>
        <taxon>Cocos</taxon>
    </lineage>
</organism>
<dbReference type="GO" id="GO:0022857">
    <property type="term" value="F:transmembrane transporter activity"/>
    <property type="evidence" value="ECO:0007669"/>
    <property type="project" value="InterPro"/>
</dbReference>
<evidence type="ECO:0000313" key="8">
    <source>
        <dbReference type="EMBL" id="KAG1368814.1"/>
    </source>
</evidence>
<keyword evidence="5 7" id="KW-0472">Membrane</keyword>
<name>A0A8K0NCS8_COCNU</name>
<reference evidence="8" key="1">
    <citation type="journal article" date="2017" name="Gigascience">
        <title>The genome draft of coconut (Cocos nucifera).</title>
        <authorList>
            <person name="Xiao Y."/>
            <person name="Xu P."/>
            <person name="Fan H."/>
            <person name="Baudouin L."/>
            <person name="Xia W."/>
            <person name="Bocs S."/>
            <person name="Xu J."/>
            <person name="Li Q."/>
            <person name="Guo A."/>
            <person name="Zhou L."/>
            <person name="Li J."/>
            <person name="Wu Y."/>
            <person name="Ma Z."/>
            <person name="Armero A."/>
            <person name="Issali A.E."/>
            <person name="Liu N."/>
            <person name="Peng M."/>
            <person name="Yang Y."/>
        </authorList>
    </citation>
    <scope>NUCLEOTIDE SEQUENCE</scope>
    <source>
        <tissue evidence="8">Spear leaf of Hainan Tall coconut</tissue>
    </source>
</reference>
<feature type="transmembrane region" description="Helical" evidence="7">
    <location>
        <begin position="98"/>
        <end position="121"/>
    </location>
</feature>
<dbReference type="CDD" id="cd17416">
    <property type="entry name" value="MFS_NPF1_2"/>
    <property type="match status" value="1"/>
</dbReference>
<feature type="transmembrane region" description="Helical" evidence="7">
    <location>
        <begin position="339"/>
        <end position="363"/>
    </location>
</feature>
<evidence type="ECO:0000256" key="1">
    <source>
        <dbReference type="ARBA" id="ARBA00004141"/>
    </source>
</evidence>
<dbReference type="OrthoDB" id="8904098at2759"/>
<evidence type="ECO:0000313" key="9">
    <source>
        <dbReference type="Proteomes" id="UP000797356"/>
    </source>
</evidence>
<dbReference type="Gene3D" id="1.20.1250.20">
    <property type="entry name" value="MFS general substrate transporter like domains"/>
    <property type="match status" value="1"/>
</dbReference>
<feature type="transmembrane region" description="Helical" evidence="7">
    <location>
        <begin position="504"/>
        <end position="527"/>
    </location>
</feature>
<feature type="region of interest" description="Disordered" evidence="6">
    <location>
        <begin position="1"/>
        <end position="20"/>
    </location>
</feature>
<evidence type="ECO:0000256" key="5">
    <source>
        <dbReference type="ARBA" id="ARBA00023136"/>
    </source>
</evidence>
<evidence type="ECO:0000256" key="3">
    <source>
        <dbReference type="ARBA" id="ARBA00022692"/>
    </source>
</evidence>
<keyword evidence="9" id="KW-1185">Reference proteome</keyword>
<feature type="transmembrane region" description="Helical" evidence="7">
    <location>
        <begin position="547"/>
        <end position="570"/>
    </location>
</feature>
<dbReference type="SUPFAM" id="SSF103473">
    <property type="entry name" value="MFS general substrate transporter"/>
    <property type="match status" value="1"/>
</dbReference>